<dbReference type="Pfam" id="PF13412">
    <property type="entry name" value="HTH_24"/>
    <property type="match status" value="1"/>
</dbReference>
<evidence type="ECO:0000313" key="4">
    <source>
        <dbReference type="EMBL" id="AST57158.1"/>
    </source>
</evidence>
<proteinExistence type="inferred from homology"/>
<reference evidence="4 5" key="1">
    <citation type="submission" date="2016-08" db="EMBL/GenBank/DDBJ databases">
        <title>A novel genetic cassette of butanologenic Thermoanaerobacterium thermosaccharolyticum that directly convert cellulose to butanol.</title>
        <authorList>
            <person name="Li T."/>
            <person name="He J."/>
        </authorList>
    </citation>
    <scope>NUCLEOTIDE SEQUENCE [LARGE SCALE GENOMIC DNA]</scope>
    <source>
        <strain evidence="4 5">TG57</strain>
    </source>
</reference>
<name>A0A223HXF8_THETR</name>
<comment type="function">
    <text evidence="1">Transcriptional repressor of xylose-utilizing enzymes.</text>
</comment>
<dbReference type="CDD" id="cd24076">
    <property type="entry name" value="ASKHA_ATPase_ROK_BsXylR-like"/>
    <property type="match status" value="1"/>
</dbReference>
<evidence type="ECO:0000256" key="1">
    <source>
        <dbReference type="ARBA" id="ARBA00002486"/>
    </source>
</evidence>
<dbReference type="InterPro" id="IPR036388">
    <property type="entry name" value="WH-like_DNA-bd_sf"/>
</dbReference>
<dbReference type="Gene3D" id="3.30.420.40">
    <property type="match status" value="2"/>
</dbReference>
<dbReference type="GO" id="GO:0042732">
    <property type="term" value="P:D-xylose metabolic process"/>
    <property type="evidence" value="ECO:0007669"/>
    <property type="project" value="UniProtKB-KW"/>
</dbReference>
<dbReference type="InterPro" id="IPR036390">
    <property type="entry name" value="WH_DNA-bd_sf"/>
</dbReference>
<dbReference type="SUPFAM" id="SSF46785">
    <property type="entry name" value="Winged helix' DNA-binding domain"/>
    <property type="match status" value="1"/>
</dbReference>
<keyword evidence="3" id="KW-0859">Xylose metabolism</keyword>
<organism evidence="4 5">
    <name type="scientific">Thermoanaerobacterium thermosaccharolyticum</name>
    <name type="common">Clostridium thermosaccharolyticum</name>
    <dbReference type="NCBI Taxonomy" id="1517"/>
    <lineage>
        <taxon>Bacteria</taxon>
        <taxon>Bacillati</taxon>
        <taxon>Bacillota</taxon>
        <taxon>Clostridia</taxon>
        <taxon>Thermoanaerobacterales</taxon>
        <taxon>Thermoanaerobacteraceae</taxon>
        <taxon>Thermoanaerobacterium</taxon>
    </lineage>
</organism>
<dbReference type="InterPro" id="IPR043129">
    <property type="entry name" value="ATPase_NBD"/>
</dbReference>
<sequence length="400" mass="43908">MITGDQLLIKQINKSIVLNTIRKKGIISRADLANITGLNKSTVSSLVDELIKDGFVEEEGPGESKGGRKPIMLMINSLAGCVVGIDLDVNYILVILTDILANILWQKRINLKIGEEKEDIIGKIIDLIDEAISNSPKTVKGVLGIGIGVPGITDYKRGIVLKAPNLKWENVELKKIIEEKFHLNVYIDNEANTGAIAEKWFGVGKNARNFVYVSAGIGIGTGIIINNELYRGSFGLAGEMGHMTIDINDHLCSCGNRGCWENYASEKSLFSYIKEKLESGEKDEYLKIDDLDKLDINDIIDIAEKGSSLAKRSIEEISRNLSIGIVNIVNTFNPDLVIVGNTLSGIGDYLLKMIREYIDSKCLLSRYNDVAVEISKLGMLDRAIGAVTLVISELFSYPGL</sequence>
<dbReference type="Proteomes" id="UP000214975">
    <property type="component" value="Chromosome"/>
</dbReference>
<dbReference type="Gene3D" id="1.10.10.10">
    <property type="entry name" value="Winged helix-like DNA-binding domain superfamily/Winged helix DNA-binding domain"/>
    <property type="match status" value="1"/>
</dbReference>
<dbReference type="PANTHER" id="PTHR18964">
    <property type="entry name" value="ROK (REPRESSOR, ORF, KINASE) FAMILY"/>
    <property type="match status" value="1"/>
</dbReference>
<evidence type="ECO:0000256" key="2">
    <source>
        <dbReference type="ARBA" id="ARBA00006479"/>
    </source>
</evidence>
<evidence type="ECO:0000313" key="5">
    <source>
        <dbReference type="Proteomes" id="UP000214975"/>
    </source>
</evidence>
<comment type="similarity">
    <text evidence="2">Belongs to the ROK (NagC/XylR) family.</text>
</comment>
<dbReference type="InterPro" id="IPR000600">
    <property type="entry name" value="ROK"/>
</dbReference>
<dbReference type="PANTHER" id="PTHR18964:SF149">
    <property type="entry name" value="BIFUNCTIONAL UDP-N-ACETYLGLUCOSAMINE 2-EPIMERASE_N-ACETYLMANNOSAMINE KINASE"/>
    <property type="match status" value="1"/>
</dbReference>
<evidence type="ECO:0000256" key="3">
    <source>
        <dbReference type="ARBA" id="ARBA00022629"/>
    </source>
</evidence>
<dbReference type="RefSeq" id="WP_094397089.1">
    <property type="nucleotide sequence ID" value="NZ_CP016893.1"/>
</dbReference>
<gene>
    <name evidence="4" type="ORF">Thert_01049</name>
</gene>
<dbReference type="AlphaFoldDB" id="A0A223HXF8"/>
<dbReference type="Pfam" id="PF00480">
    <property type="entry name" value="ROK"/>
    <property type="match status" value="1"/>
</dbReference>
<protein>
    <submittedName>
        <fullName evidence="4">ROK family protein</fullName>
    </submittedName>
</protein>
<keyword evidence="3" id="KW-0119">Carbohydrate metabolism</keyword>
<dbReference type="EMBL" id="CP016893">
    <property type="protein sequence ID" value="AST57158.1"/>
    <property type="molecule type" value="Genomic_DNA"/>
</dbReference>
<accession>A0A223HXF8</accession>
<dbReference type="SUPFAM" id="SSF53067">
    <property type="entry name" value="Actin-like ATPase domain"/>
    <property type="match status" value="1"/>
</dbReference>